<feature type="transmembrane region" description="Helical" evidence="1">
    <location>
        <begin position="42"/>
        <end position="59"/>
    </location>
</feature>
<reference evidence="2" key="1">
    <citation type="submission" date="2020-05" db="EMBL/GenBank/DDBJ databases">
        <authorList>
            <person name="Zeng H."/>
            <person name="Chan Y.K."/>
            <person name="Watt R.M."/>
        </authorList>
    </citation>
    <scope>NUCLEOTIDE SEQUENCE</scope>
    <source>
        <strain evidence="2">ATCC 700773</strain>
    </source>
</reference>
<protein>
    <submittedName>
        <fullName evidence="2">AzlD domain-containing protein</fullName>
    </submittedName>
</protein>
<organism evidence="2 3">
    <name type="scientific">Treponema parvum</name>
    <dbReference type="NCBI Taxonomy" id="138851"/>
    <lineage>
        <taxon>Bacteria</taxon>
        <taxon>Pseudomonadati</taxon>
        <taxon>Spirochaetota</taxon>
        <taxon>Spirochaetia</taxon>
        <taxon>Spirochaetales</taxon>
        <taxon>Treponemataceae</taxon>
        <taxon>Treponema</taxon>
    </lineage>
</organism>
<keyword evidence="1" id="KW-0472">Membrane</keyword>
<gene>
    <name evidence="2" type="ORF">HRI96_09160</name>
</gene>
<accession>A0A975F0Z0</accession>
<dbReference type="Proteomes" id="UP000671995">
    <property type="component" value="Chromosome"/>
</dbReference>
<dbReference type="AlphaFoldDB" id="A0A975F0Z0"/>
<keyword evidence="1" id="KW-0812">Transmembrane</keyword>
<evidence type="ECO:0000256" key="1">
    <source>
        <dbReference type="SAM" id="Phobius"/>
    </source>
</evidence>
<keyword evidence="1" id="KW-1133">Transmembrane helix</keyword>
<name>A0A975F0Z0_9SPIR</name>
<dbReference type="EMBL" id="CP054257">
    <property type="protein sequence ID" value="QTQ12352.1"/>
    <property type="molecule type" value="Genomic_DNA"/>
</dbReference>
<proteinExistence type="predicted"/>
<feature type="transmembrane region" description="Helical" evidence="1">
    <location>
        <begin position="66"/>
        <end position="85"/>
    </location>
</feature>
<dbReference type="Pfam" id="PF05437">
    <property type="entry name" value="AzlD"/>
    <property type="match status" value="1"/>
</dbReference>
<sequence>MKLNMQSVMIAVAVSAAIIFGTRAFPFILFSKKEPPAIIKFIEKYIPPMIIAILVVYGVKDINVTAFPYGIPYFIALASAVMLHLWKNNPMLSIFGSTILFMILQKLW</sequence>
<evidence type="ECO:0000313" key="2">
    <source>
        <dbReference type="EMBL" id="QTQ12352.1"/>
    </source>
</evidence>
<reference evidence="2" key="2">
    <citation type="journal article" date="2021" name="Microbiol. Resour. Announc.">
        <title>Complete Genome Sequences of Three Human Oral Treponema parvum Isolates.</title>
        <authorList>
            <person name="Zeng H."/>
            <person name="Watt R.M."/>
        </authorList>
    </citation>
    <scope>NUCLEOTIDE SEQUENCE</scope>
    <source>
        <strain evidence="2">ATCC 700773</strain>
    </source>
</reference>
<dbReference type="InterPro" id="IPR008407">
    <property type="entry name" value="Brnchd-chn_aa_trnsp_AzlD"/>
</dbReference>
<dbReference type="RefSeq" id="WP_210117066.1">
    <property type="nucleotide sequence ID" value="NZ_CP054257.1"/>
</dbReference>
<evidence type="ECO:0000313" key="3">
    <source>
        <dbReference type="Proteomes" id="UP000671995"/>
    </source>
</evidence>
<dbReference type="PIRSF" id="PIRSF003203">
    <property type="entry name" value="AzlD"/>
    <property type="match status" value="1"/>
</dbReference>